<accession>A0A839ES13</accession>
<comment type="caution">
    <text evidence="2">The sequence shown here is derived from an EMBL/GenBank/DDBJ whole genome shotgun (WGS) entry which is preliminary data.</text>
</comment>
<feature type="chain" id="PRO_5032854962" description="DUF4402 domain-containing protein" evidence="1">
    <location>
        <begin position="22"/>
        <end position="165"/>
    </location>
</feature>
<dbReference type="Proteomes" id="UP000549052">
    <property type="component" value="Unassembled WGS sequence"/>
</dbReference>
<sequence length="165" mass="17593">MRSVMYCFFTFVVFAAPPAFAQDVKPALKIEARLFHSRTGFFSEDVLAPDAPGLGNVIIGENASSSAIVIVRINTTPALPTNTKLRLVAKETSTNKTTANARVKLRKLLDSTVTVPSTAADNTPVYIGFWLSDVGCMQVALKANLTTAGAVSATASATLDFLCYE</sequence>
<organism evidence="2 3">
    <name type="scientific">Phyllobacterium myrsinacearum</name>
    <dbReference type="NCBI Taxonomy" id="28101"/>
    <lineage>
        <taxon>Bacteria</taxon>
        <taxon>Pseudomonadati</taxon>
        <taxon>Pseudomonadota</taxon>
        <taxon>Alphaproteobacteria</taxon>
        <taxon>Hyphomicrobiales</taxon>
        <taxon>Phyllobacteriaceae</taxon>
        <taxon>Phyllobacterium</taxon>
    </lineage>
</organism>
<feature type="signal peptide" evidence="1">
    <location>
        <begin position="1"/>
        <end position="21"/>
    </location>
</feature>
<name>A0A839ES13_9HYPH</name>
<evidence type="ECO:0000313" key="2">
    <source>
        <dbReference type="EMBL" id="MBA8879227.1"/>
    </source>
</evidence>
<keyword evidence="3" id="KW-1185">Reference proteome</keyword>
<evidence type="ECO:0000256" key="1">
    <source>
        <dbReference type="SAM" id="SignalP"/>
    </source>
</evidence>
<dbReference type="AlphaFoldDB" id="A0A839ES13"/>
<protein>
    <recommendedName>
        <fullName evidence="4">DUF4402 domain-containing protein</fullName>
    </recommendedName>
</protein>
<reference evidence="2 3" key="1">
    <citation type="submission" date="2020-07" db="EMBL/GenBank/DDBJ databases">
        <title>Genomic Encyclopedia of Type Strains, Phase IV (KMG-V): Genome sequencing to study the core and pangenomes of soil and plant-associated prokaryotes.</title>
        <authorList>
            <person name="Whitman W."/>
        </authorList>
    </citation>
    <scope>NUCLEOTIDE SEQUENCE [LARGE SCALE GENOMIC DNA]</scope>
    <source>
        <strain evidence="2 3">AN3</strain>
    </source>
</reference>
<proteinExistence type="predicted"/>
<evidence type="ECO:0000313" key="3">
    <source>
        <dbReference type="Proteomes" id="UP000549052"/>
    </source>
</evidence>
<dbReference type="EMBL" id="JACGXN010000003">
    <property type="protein sequence ID" value="MBA8879227.1"/>
    <property type="molecule type" value="Genomic_DNA"/>
</dbReference>
<evidence type="ECO:0008006" key="4">
    <source>
        <dbReference type="Google" id="ProtNLM"/>
    </source>
</evidence>
<keyword evidence="1" id="KW-0732">Signal</keyword>
<gene>
    <name evidence="2" type="ORF">FHW16_002945</name>
</gene>
<dbReference type="RefSeq" id="WP_182549861.1">
    <property type="nucleotide sequence ID" value="NZ_JACGXN010000003.1"/>
</dbReference>